<evidence type="ECO:0000256" key="3">
    <source>
        <dbReference type="ARBA" id="ARBA00022475"/>
    </source>
</evidence>
<feature type="chain" id="PRO_5045431003" description="Glypican-5" evidence="14">
    <location>
        <begin position="25"/>
        <end position="569"/>
    </location>
</feature>
<keyword evidence="10" id="KW-0449">Lipoprotein</keyword>
<dbReference type="InterPro" id="IPR001863">
    <property type="entry name" value="Glypican"/>
</dbReference>
<keyword evidence="8" id="KW-0325">Glycoprotein</keyword>
<comment type="subcellular location">
    <subcellularLocation>
        <location evidence="1">Cell membrane</location>
        <topology evidence="1">Lipid-anchor</topology>
        <topology evidence="1">GPI-anchor</topology>
    </subcellularLocation>
</comment>
<evidence type="ECO:0008006" key="17">
    <source>
        <dbReference type="Google" id="ProtNLM"/>
    </source>
</evidence>
<protein>
    <recommendedName>
        <fullName evidence="17">Glypican-5</fullName>
    </recommendedName>
</protein>
<keyword evidence="13" id="KW-1133">Transmembrane helix</keyword>
<keyword evidence="7 13" id="KW-0472">Membrane</keyword>
<evidence type="ECO:0000256" key="8">
    <source>
        <dbReference type="ARBA" id="ARBA00023180"/>
    </source>
</evidence>
<evidence type="ECO:0000256" key="11">
    <source>
        <dbReference type="RuleBase" id="RU003518"/>
    </source>
</evidence>
<keyword evidence="4" id="KW-0336">GPI-anchor</keyword>
<evidence type="ECO:0000256" key="10">
    <source>
        <dbReference type="ARBA" id="ARBA00023288"/>
    </source>
</evidence>
<evidence type="ECO:0000256" key="13">
    <source>
        <dbReference type="SAM" id="Phobius"/>
    </source>
</evidence>
<organism evidence="15 16">
    <name type="scientific">Porites evermanni</name>
    <dbReference type="NCBI Taxonomy" id="104178"/>
    <lineage>
        <taxon>Eukaryota</taxon>
        <taxon>Metazoa</taxon>
        <taxon>Cnidaria</taxon>
        <taxon>Anthozoa</taxon>
        <taxon>Hexacorallia</taxon>
        <taxon>Scleractinia</taxon>
        <taxon>Fungiina</taxon>
        <taxon>Poritidae</taxon>
        <taxon>Porites</taxon>
    </lineage>
</organism>
<dbReference type="Pfam" id="PF01153">
    <property type="entry name" value="Glypican"/>
    <property type="match status" value="1"/>
</dbReference>
<keyword evidence="13" id="KW-0812">Transmembrane</keyword>
<keyword evidence="6" id="KW-0654">Proteoglycan</keyword>
<evidence type="ECO:0000256" key="4">
    <source>
        <dbReference type="ARBA" id="ARBA00022622"/>
    </source>
</evidence>
<keyword evidence="3" id="KW-1003">Cell membrane</keyword>
<evidence type="ECO:0000256" key="14">
    <source>
        <dbReference type="SAM" id="SignalP"/>
    </source>
</evidence>
<dbReference type="PANTHER" id="PTHR10822:SF29">
    <property type="entry name" value="DIVISION ABNORMALLY DELAYED PROTEIN"/>
    <property type="match status" value="1"/>
</dbReference>
<evidence type="ECO:0000256" key="7">
    <source>
        <dbReference type="ARBA" id="ARBA00023136"/>
    </source>
</evidence>
<name>A0ABN8M5F3_9CNID</name>
<reference evidence="15 16" key="1">
    <citation type="submission" date="2022-05" db="EMBL/GenBank/DDBJ databases">
        <authorList>
            <consortium name="Genoscope - CEA"/>
            <person name="William W."/>
        </authorList>
    </citation>
    <scope>NUCLEOTIDE SEQUENCE [LARGE SCALE GENOMIC DNA]</scope>
</reference>
<feature type="transmembrane region" description="Helical" evidence="13">
    <location>
        <begin position="548"/>
        <end position="566"/>
    </location>
</feature>
<proteinExistence type="inferred from homology"/>
<dbReference type="PANTHER" id="PTHR10822">
    <property type="entry name" value="GLYPICAN"/>
    <property type="match status" value="1"/>
</dbReference>
<evidence type="ECO:0000256" key="12">
    <source>
        <dbReference type="SAM" id="MobiDB-lite"/>
    </source>
</evidence>
<evidence type="ECO:0000256" key="2">
    <source>
        <dbReference type="ARBA" id="ARBA00010260"/>
    </source>
</evidence>
<evidence type="ECO:0000256" key="5">
    <source>
        <dbReference type="ARBA" id="ARBA00022729"/>
    </source>
</evidence>
<evidence type="ECO:0000256" key="9">
    <source>
        <dbReference type="ARBA" id="ARBA00023207"/>
    </source>
</evidence>
<feature type="region of interest" description="Disordered" evidence="12">
    <location>
        <begin position="449"/>
        <end position="534"/>
    </location>
</feature>
<evidence type="ECO:0000256" key="6">
    <source>
        <dbReference type="ARBA" id="ARBA00022974"/>
    </source>
</evidence>
<comment type="similarity">
    <text evidence="2 11">Belongs to the glypican family.</text>
</comment>
<accession>A0ABN8M5F3</accession>
<sequence length="569" mass="63625">MASVRALHVVCLFTFLLSAWRIDCQTTCSEHLGARKLPNFQTPLQGKEPQVCVSNMTCCTDQTEDTLRVKAAKKMKTLIDTKYTAAKSSLLSLLDELKAYFQRVVREAHRQTAVFLLSTPKNLTMAEVTVISTFFKDLENYVVDGKMDLQDIVNTFFRDSFPLVLEYVNPSGKTVADTHRQCLKTNMETIQPFGKRPAHLVGIYEQIFQPVRELLSSLKFAIELMNKAQQFNFTSGCKKTLLQMEFCSLCQGFDKVMPCYSYCKEGLRRCLSSEILLQTKWGKFIENVYLLSESIANSNLENLSNTMYKDLWDAAMLVLIQKHSVMKQVLDKCGTPQYINTPHSKTSLYTKSVASTPHVKIRLFSKMDSAKLKVLAQKSFYEGLPEELCVVEELSARQEDSEDCWNGKSIGRYTGLESSDVEMSTQEGNHLKLLMDKLHEKNREIRKLITDNEVNEADESGSSSGSGGQENGSADCVEDDEDCGSGGGWSGNKINNEITEEDSTKDSDVYLVNGTKEPSNEVDDTQGGGVPNASQSGNVLAQGNVSSHLASCLFNILALLLFLLLIRNW</sequence>
<keyword evidence="9" id="KW-0357">Heparan sulfate</keyword>
<evidence type="ECO:0000256" key="1">
    <source>
        <dbReference type="ARBA" id="ARBA00004609"/>
    </source>
</evidence>
<evidence type="ECO:0000313" key="16">
    <source>
        <dbReference type="Proteomes" id="UP001159427"/>
    </source>
</evidence>
<evidence type="ECO:0000313" key="15">
    <source>
        <dbReference type="EMBL" id="CAH3023672.1"/>
    </source>
</evidence>
<keyword evidence="5 14" id="KW-0732">Signal</keyword>
<gene>
    <name evidence="15" type="ORF">PEVE_00020105</name>
</gene>
<dbReference type="EMBL" id="CALNXI010000270">
    <property type="protein sequence ID" value="CAH3023672.1"/>
    <property type="molecule type" value="Genomic_DNA"/>
</dbReference>
<feature type="signal peptide" evidence="14">
    <location>
        <begin position="1"/>
        <end position="24"/>
    </location>
</feature>
<keyword evidence="16" id="KW-1185">Reference proteome</keyword>
<dbReference type="Proteomes" id="UP001159427">
    <property type="component" value="Unassembled WGS sequence"/>
</dbReference>
<comment type="caution">
    <text evidence="15">The sequence shown here is derived from an EMBL/GenBank/DDBJ whole genome shotgun (WGS) entry which is preliminary data.</text>
</comment>